<dbReference type="EMBL" id="OZ075127">
    <property type="protein sequence ID" value="CAL4950961.1"/>
    <property type="molecule type" value="Genomic_DNA"/>
</dbReference>
<feature type="signal peptide" evidence="1">
    <location>
        <begin position="1"/>
        <end position="27"/>
    </location>
</feature>
<dbReference type="PANTHER" id="PTHR33286:SF24">
    <property type="entry name" value="BIFUNCTIONAL INHIBITOR_PLANT LIPID TRANSFER PROTEIN_SEED STORAGE HELICAL DOMAIN-CONTAINING PROTEIN"/>
    <property type="match status" value="1"/>
</dbReference>
<dbReference type="PANTHER" id="PTHR33286">
    <property type="entry name" value="BIFUNCTIONAL INHIBITOR/LIPID-TRANSFER PROTEIN/SEED STORAGE 2S ALBUMIN SUPERFAMILY PROTEIN"/>
    <property type="match status" value="1"/>
</dbReference>
<protein>
    <recommendedName>
        <fullName evidence="2">Bifunctional inhibitor/plant lipid transfer protein/seed storage helical domain-containing protein</fullName>
    </recommendedName>
</protein>
<dbReference type="AlphaFoldDB" id="A0ABC8YWW2"/>
<dbReference type="Proteomes" id="UP001497457">
    <property type="component" value="Chromosome 17b"/>
</dbReference>
<name>A0ABC8YWW2_9POAL</name>
<keyword evidence="4" id="KW-1185">Reference proteome</keyword>
<evidence type="ECO:0000313" key="4">
    <source>
        <dbReference type="Proteomes" id="UP001497457"/>
    </source>
</evidence>
<feature type="chain" id="PRO_5044809068" description="Bifunctional inhibitor/plant lipid transfer protein/seed storage helical domain-containing protein" evidence="1">
    <location>
        <begin position="28"/>
        <end position="124"/>
    </location>
</feature>
<organism evidence="3 4">
    <name type="scientific">Urochloa decumbens</name>
    <dbReference type="NCBI Taxonomy" id="240449"/>
    <lineage>
        <taxon>Eukaryota</taxon>
        <taxon>Viridiplantae</taxon>
        <taxon>Streptophyta</taxon>
        <taxon>Embryophyta</taxon>
        <taxon>Tracheophyta</taxon>
        <taxon>Spermatophyta</taxon>
        <taxon>Magnoliopsida</taxon>
        <taxon>Liliopsida</taxon>
        <taxon>Poales</taxon>
        <taxon>Poaceae</taxon>
        <taxon>PACMAD clade</taxon>
        <taxon>Panicoideae</taxon>
        <taxon>Panicodae</taxon>
        <taxon>Paniceae</taxon>
        <taxon>Melinidinae</taxon>
        <taxon>Urochloa</taxon>
    </lineage>
</organism>
<evidence type="ECO:0000313" key="3">
    <source>
        <dbReference type="EMBL" id="CAL4950961.1"/>
    </source>
</evidence>
<sequence length="124" mass="14489">MMSMKVSFQLLVFTMIFMMFEPQKVWGESEYYREKEIFKLKCMKTITIVGDYVHPSQSCVSVVKKYDMVRICRSLTPKDESEISVIKLLHLSRECQMPVPARTMCGTYEVPKPLHHHCLSQGHP</sequence>
<gene>
    <name evidence="3" type="ORF">URODEC1_LOCUS38684</name>
</gene>
<dbReference type="Pfam" id="PF14368">
    <property type="entry name" value="LTP_2"/>
    <property type="match status" value="1"/>
</dbReference>
<accession>A0ABC8YWW2</accession>
<reference evidence="3" key="1">
    <citation type="submission" date="2024-10" db="EMBL/GenBank/DDBJ databases">
        <authorList>
            <person name="Ryan C."/>
        </authorList>
    </citation>
    <scope>NUCLEOTIDE SEQUENCE [LARGE SCALE GENOMIC DNA]</scope>
</reference>
<evidence type="ECO:0000256" key="1">
    <source>
        <dbReference type="SAM" id="SignalP"/>
    </source>
</evidence>
<proteinExistence type="predicted"/>
<evidence type="ECO:0000259" key="2">
    <source>
        <dbReference type="Pfam" id="PF14368"/>
    </source>
</evidence>
<feature type="domain" description="Bifunctional inhibitor/plant lipid transfer protein/seed storage helical" evidence="2">
    <location>
        <begin position="41"/>
        <end position="105"/>
    </location>
</feature>
<keyword evidence="1" id="KW-0732">Signal</keyword>
<dbReference type="InterPro" id="IPR016140">
    <property type="entry name" value="Bifunc_inhib/LTP/seed_store"/>
</dbReference>